<evidence type="ECO:0000313" key="14">
    <source>
        <dbReference type="Proteomes" id="UP000799771"/>
    </source>
</evidence>
<keyword evidence="2" id="KW-0813">Transport</keyword>
<evidence type="ECO:0000313" key="13">
    <source>
        <dbReference type="EMBL" id="KAF2126673.1"/>
    </source>
</evidence>
<feature type="domain" description="ABC transporter" evidence="11">
    <location>
        <begin position="473"/>
        <end position="703"/>
    </location>
</feature>
<evidence type="ECO:0000256" key="2">
    <source>
        <dbReference type="ARBA" id="ARBA00022448"/>
    </source>
</evidence>
<protein>
    <submittedName>
        <fullName evidence="13">P-loop containing nucleoside triphosphate hydrolase protein</fullName>
    </submittedName>
</protein>
<reference evidence="13" key="1">
    <citation type="journal article" date="2020" name="Stud. Mycol.">
        <title>101 Dothideomycetes genomes: a test case for predicting lifestyles and emergence of pathogens.</title>
        <authorList>
            <person name="Haridas S."/>
            <person name="Albert R."/>
            <person name="Binder M."/>
            <person name="Bloem J."/>
            <person name="Labutti K."/>
            <person name="Salamov A."/>
            <person name="Andreopoulos B."/>
            <person name="Baker S."/>
            <person name="Barry K."/>
            <person name="Bills G."/>
            <person name="Bluhm B."/>
            <person name="Cannon C."/>
            <person name="Castanera R."/>
            <person name="Culley D."/>
            <person name="Daum C."/>
            <person name="Ezra D."/>
            <person name="Gonzalez J."/>
            <person name="Henrissat B."/>
            <person name="Kuo A."/>
            <person name="Liang C."/>
            <person name="Lipzen A."/>
            <person name="Lutzoni F."/>
            <person name="Magnuson J."/>
            <person name="Mondo S."/>
            <person name="Nolan M."/>
            <person name="Ohm R."/>
            <person name="Pangilinan J."/>
            <person name="Park H.-J."/>
            <person name="Ramirez L."/>
            <person name="Alfaro M."/>
            <person name="Sun H."/>
            <person name="Tritt A."/>
            <person name="Yoshinaga Y."/>
            <person name="Zwiers L.-H."/>
            <person name="Turgeon B."/>
            <person name="Goodwin S."/>
            <person name="Spatafora J."/>
            <person name="Crous P."/>
            <person name="Grigoriev I."/>
        </authorList>
    </citation>
    <scope>NUCLEOTIDE SEQUENCE</scope>
    <source>
        <strain evidence="13">CBS 119687</strain>
    </source>
</reference>
<feature type="transmembrane region" description="Helical" evidence="10">
    <location>
        <begin position="777"/>
        <end position="801"/>
    </location>
</feature>
<evidence type="ECO:0000256" key="6">
    <source>
        <dbReference type="ARBA" id="ARBA00022840"/>
    </source>
</evidence>
<dbReference type="SMART" id="SM00382">
    <property type="entry name" value="AAA"/>
    <property type="match status" value="2"/>
</dbReference>
<feature type="transmembrane region" description="Helical" evidence="10">
    <location>
        <begin position="823"/>
        <end position="843"/>
    </location>
</feature>
<feature type="domain" description="ABC transmembrane type-1" evidence="12">
    <location>
        <begin position="132"/>
        <end position="423"/>
    </location>
</feature>
<evidence type="ECO:0000256" key="10">
    <source>
        <dbReference type="SAM" id="Phobius"/>
    </source>
</evidence>
<evidence type="ECO:0000256" key="1">
    <source>
        <dbReference type="ARBA" id="ARBA00004141"/>
    </source>
</evidence>
<dbReference type="SUPFAM" id="SSF52540">
    <property type="entry name" value="P-loop containing nucleoside triphosphate hydrolases"/>
    <property type="match status" value="2"/>
</dbReference>
<gene>
    <name evidence="13" type="ORF">P153DRAFT_407896</name>
</gene>
<dbReference type="GO" id="GO:0000329">
    <property type="term" value="C:fungal-type vacuole membrane"/>
    <property type="evidence" value="ECO:0007669"/>
    <property type="project" value="TreeGrafter"/>
</dbReference>
<keyword evidence="7 10" id="KW-1133">Transmembrane helix</keyword>
<dbReference type="PANTHER" id="PTHR24223">
    <property type="entry name" value="ATP-BINDING CASSETTE SUB-FAMILY C"/>
    <property type="match status" value="1"/>
</dbReference>
<feature type="domain" description="ABC transmembrane type-1" evidence="12">
    <location>
        <begin position="781"/>
        <end position="1053"/>
    </location>
</feature>
<dbReference type="CDD" id="cd18604">
    <property type="entry name" value="ABC_6TM_VMR1_D2_like"/>
    <property type="match status" value="1"/>
</dbReference>
<dbReference type="FunFam" id="3.40.50.300:FF:000838">
    <property type="entry name" value="ABC multidrug transporter (Eurofung)"/>
    <property type="match status" value="1"/>
</dbReference>
<keyword evidence="5" id="KW-0547">Nucleotide-binding</keyword>
<feature type="region of interest" description="Disordered" evidence="9">
    <location>
        <begin position="709"/>
        <end position="754"/>
    </location>
</feature>
<dbReference type="GO" id="GO:0016887">
    <property type="term" value="F:ATP hydrolysis activity"/>
    <property type="evidence" value="ECO:0007669"/>
    <property type="project" value="InterPro"/>
</dbReference>
<dbReference type="SUPFAM" id="SSF90123">
    <property type="entry name" value="ABC transporter transmembrane region"/>
    <property type="match status" value="2"/>
</dbReference>
<keyword evidence="3 10" id="KW-0812">Transmembrane</keyword>
<dbReference type="Gene3D" id="1.20.1560.10">
    <property type="entry name" value="ABC transporter type 1, transmembrane domain"/>
    <property type="match status" value="2"/>
</dbReference>
<dbReference type="PROSITE" id="PS00211">
    <property type="entry name" value="ABC_TRANSPORTER_1"/>
    <property type="match status" value="2"/>
</dbReference>
<dbReference type="RefSeq" id="XP_033521065.1">
    <property type="nucleotide sequence ID" value="XM_033672051.1"/>
</dbReference>
<dbReference type="Proteomes" id="UP000799771">
    <property type="component" value="Unassembled WGS sequence"/>
</dbReference>
<feature type="transmembrane region" description="Helical" evidence="10">
    <location>
        <begin position="258"/>
        <end position="277"/>
    </location>
</feature>
<feature type="transmembrane region" description="Helical" evidence="10">
    <location>
        <begin position="898"/>
        <end position="919"/>
    </location>
</feature>
<keyword evidence="14" id="KW-1185">Reference proteome</keyword>
<evidence type="ECO:0000259" key="11">
    <source>
        <dbReference type="PROSITE" id="PS50893"/>
    </source>
</evidence>
<dbReference type="InterPro" id="IPR003439">
    <property type="entry name" value="ABC_transporter-like_ATP-bd"/>
</dbReference>
<keyword evidence="13" id="KW-0378">Hydrolase</keyword>
<dbReference type="InterPro" id="IPR011527">
    <property type="entry name" value="ABC1_TM_dom"/>
</dbReference>
<accession>A0A6A6A696</accession>
<feature type="transmembrane region" description="Helical" evidence="10">
    <location>
        <begin position="162"/>
        <end position="181"/>
    </location>
</feature>
<evidence type="ECO:0000256" key="3">
    <source>
        <dbReference type="ARBA" id="ARBA00022692"/>
    </source>
</evidence>
<dbReference type="InterPro" id="IPR036640">
    <property type="entry name" value="ABC1_TM_sf"/>
</dbReference>
<dbReference type="InterPro" id="IPR003593">
    <property type="entry name" value="AAA+_ATPase"/>
</dbReference>
<dbReference type="Pfam" id="PF00005">
    <property type="entry name" value="ABC_tran"/>
    <property type="match status" value="2"/>
</dbReference>
<evidence type="ECO:0000256" key="8">
    <source>
        <dbReference type="ARBA" id="ARBA00023136"/>
    </source>
</evidence>
<dbReference type="InterPro" id="IPR017871">
    <property type="entry name" value="ABC_transporter-like_CS"/>
</dbReference>
<dbReference type="PANTHER" id="PTHR24223:SF353">
    <property type="entry name" value="ABC TRANSPORTER ATP-BINDING PROTEIN_PERMEASE VMR1-RELATED"/>
    <property type="match status" value="1"/>
</dbReference>
<evidence type="ECO:0000256" key="4">
    <source>
        <dbReference type="ARBA" id="ARBA00022737"/>
    </source>
</evidence>
<evidence type="ECO:0000259" key="12">
    <source>
        <dbReference type="PROSITE" id="PS50929"/>
    </source>
</evidence>
<dbReference type="InterPro" id="IPR027417">
    <property type="entry name" value="P-loop_NTPase"/>
</dbReference>
<feature type="domain" description="ABC transporter" evidence="11">
    <location>
        <begin position="1091"/>
        <end position="1320"/>
    </location>
</feature>
<feature type="transmembrane region" description="Helical" evidence="10">
    <location>
        <begin position="283"/>
        <end position="300"/>
    </location>
</feature>
<feature type="transmembrane region" description="Helical" evidence="10">
    <location>
        <begin position="925"/>
        <end position="945"/>
    </location>
</feature>
<dbReference type="InterPro" id="IPR050173">
    <property type="entry name" value="ABC_transporter_C-like"/>
</dbReference>
<feature type="transmembrane region" description="Helical" evidence="10">
    <location>
        <begin position="359"/>
        <end position="386"/>
    </location>
</feature>
<feature type="compositionally biased region" description="Acidic residues" evidence="9">
    <location>
        <begin position="738"/>
        <end position="747"/>
    </location>
</feature>
<comment type="subcellular location">
    <subcellularLocation>
        <location evidence="1">Membrane</location>
        <topology evidence="1">Multi-pass membrane protein</topology>
    </subcellularLocation>
</comment>
<feature type="compositionally biased region" description="Low complexity" evidence="9">
    <location>
        <begin position="717"/>
        <end position="727"/>
    </location>
</feature>
<dbReference type="FunFam" id="1.20.1560.10:FF:000010">
    <property type="entry name" value="Multidrug resistance-associated ABC transporter"/>
    <property type="match status" value="1"/>
</dbReference>
<proteinExistence type="predicted"/>
<evidence type="ECO:0000256" key="5">
    <source>
        <dbReference type="ARBA" id="ARBA00022741"/>
    </source>
</evidence>
<keyword evidence="6" id="KW-0067">ATP-binding</keyword>
<dbReference type="GeneID" id="54412483"/>
<sequence length="1337" mass="147956">MVIVFPNPETNLVTVILVRFGLFTLLVFLHLFASRTPVDPLSLQEGTIINTRPAKTETASLASRLALSWVGGLVWKGYRSTVEVRDLSDLAHDQKCANLGPSFRAHATASFSLLQRLLRFFKYDLLLQGAWAVSMSVVVFLPVLFLRLIVQYLQYPDSMRYSTAWLCAFSLLVAGLLTGLAETQCEWVGRTISAKLRAILIGEIYAKLLRKKMTNLGEESGDEDDSDEKNTYASDGNILNLMAVDTTKVSEVGAYMHLVWVTVPLQIIIATCLLYNILGVSGVAGVILMIVLLPLNILLVKKQGEAQGEVLTATDARVQASSELMSNIRIVKFSAWEKGFKTRILALRGAELQKLRWRYIWWSLSMTVWYCIPMIITITTLFFYTVVAGKSLETSIAFPTLAVFAVLRAPLDRISDMISFLLQANVSVLRIDKFLKENETTKYRQFEASDGPELGFDNATLEWPTGEQKVDGNTTEQLIDITSEQPFKLTSLKVDFRLEGLNVVFGPSGSGKSSLLYALLGEMDLLRGRVLVPRRQDDPSDATSFCPQEPWIQNGTIMANILFGLPMNRQRYQTVLDAVALTQDLAMLDKGDQTLAGEKGSRLSGGQKQRVSLARALYSHARNVFLDDCLSAVDSRTAKHMFFNAIKGPLMKGRTCVLATHHTHLAIPHCDFAVYLDNGHVKGQGTPDELVKAGIVAADVMDQDTQQLLSSPPYVESTSPSASGTPSPVIPSKPPQQEEVEAEDPSGEAERDYEEGKFSGAVSWAVIKSYIMSMGPVLYWVIVAIAFAGQQLASLGTSLWIKEWAHQYDRLPKDTGAIESVDALFYLGIYTAICVAFVLVSFFRDTVTFYGALRATARIHERLLSAILYAKLAFFDRTPLGQIINRFSKDIEAMDQELAPYAISTFHILSSLIMVIGLISVVLPAFLIVAVFICLAYYAIAAVYINASRDLKRIESVERSPLYQQFGESLRGYVSVHLVDYYNRPHILLWASKEWLSFRISCMSALISSFVGVFILWEKNSIDPGAAGLVLTYAATFTENIFYFVQLYAEVQQSFNSVERIIEYGEVEQEATEPLKLGKALSPGQPLETGIRFRQYTTRYAPGLEPVLQDIDFEAHAGQRVAVVGRTGAGKSTLTLALIRGLEADNGQIELDGVDIASLKMEQLRQAVTVVPQDPSIFKGSLRENLDPLHRHSDEDLTAALQSVRLTEMMTSTNLDSTIGSLSLGQRQLLCIARALVRKSRVLVLDEATASIDHDTDALTQETLRSSVSANTTLLTIAHRLHTIADYDRVIVLHAGRIVENGSPSELLQRRGPEAVFRQMCEESGNLGRIVKAAGVV</sequence>
<dbReference type="Gene3D" id="3.40.50.300">
    <property type="entry name" value="P-loop containing nucleotide triphosphate hydrolases"/>
    <property type="match status" value="2"/>
</dbReference>
<dbReference type="GO" id="GO:0005524">
    <property type="term" value="F:ATP binding"/>
    <property type="evidence" value="ECO:0007669"/>
    <property type="project" value="UniProtKB-KW"/>
</dbReference>
<name>A0A6A6A696_9PLEO</name>
<feature type="transmembrane region" description="Helical" evidence="10">
    <location>
        <begin position="12"/>
        <end position="33"/>
    </location>
</feature>
<keyword evidence="4" id="KW-0677">Repeat</keyword>
<evidence type="ECO:0000256" key="7">
    <source>
        <dbReference type="ARBA" id="ARBA00022989"/>
    </source>
</evidence>
<dbReference type="PROSITE" id="PS50893">
    <property type="entry name" value="ABC_TRANSPORTER_2"/>
    <property type="match status" value="2"/>
</dbReference>
<keyword evidence="8 10" id="KW-0472">Membrane</keyword>
<dbReference type="Pfam" id="PF00664">
    <property type="entry name" value="ABC_membrane"/>
    <property type="match status" value="2"/>
</dbReference>
<evidence type="ECO:0000256" key="9">
    <source>
        <dbReference type="SAM" id="MobiDB-lite"/>
    </source>
</evidence>
<feature type="transmembrane region" description="Helical" evidence="10">
    <location>
        <begin position="996"/>
        <end position="1017"/>
    </location>
</feature>
<feature type="transmembrane region" description="Helical" evidence="10">
    <location>
        <begin position="125"/>
        <end position="150"/>
    </location>
</feature>
<dbReference type="EMBL" id="ML977513">
    <property type="protein sequence ID" value="KAF2126673.1"/>
    <property type="molecule type" value="Genomic_DNA"/>
</dbReference>
<dbReference type="PROSITE" id="PS50929">
    <property type="entry name" value="ABC_TM1F"/>
    <property type="match status" value="2"/>
</dbReference>
<dbReference type="CDD" id="cd03244">
    <property type="entry name" value="ABCC_MRP_domain2"/>
    <property type="match status" value="1"/>
</dbReference>
<feature type="transmembrane region" description="Helical" evidence="10">
    <location>
        <begin position="392"/>
        <end position="411"/>
    </location>
</feature>
<dbReference type="CDD" id="cd03250">
    <property type="entry name" value="ABCC_MRP_domain1"/>
    <property type="match status" value="1"/>
</dbReference>
<organism evidence="13 14">
    <name type="scientific">Dothidotthia symphoricarpi CBS 119687</name>
    <dbReference type="NCBI Taxonomy" id="1392245"/>
    <lineage>
        <taxon>Eukaryota</taxon>
        <taxon>Fungi</taxon>
        <taxon>Dikarya</taxon>
        <taxon>Ascomycota</taxon>
        <taxon>Pezizomycotina</taxon>
        <taxon>Dothideomycetes</taxon>
        <taxon>Pleosporomycetidae</taxon>
        <taxon>Pleosporales</taxon>
        <taxon>Dothidotthiaceae</taxon>
        <taxon>Dothidotthia</taxon>
    </lineage>
</organism>
<dbReference type="GO" id="GO:0140359">
    <property type="term" value="F:ABC-type transporter activity"/>
    <property type="evidence" value="ECO:0007669"/>
    <property type="project" value="InterPro"/>
</dbReference>
<dbReference type="OrthoDB" id="6500128at2759"/>
<dbReference type="CDD" id="cd18596">
    <property type="entry name" value="ABC_6TM_VMR1_D1_like"/>
    <property type="match status" value="1"/>
</dbReference>